<dbReference type="KEGG" id="scl:sce0422"/>
<protein>
    <recommendedName>
        <fullName evidence="3">Transposase (putative) YhgA-like domain-containing protein</fullName>
    </recommendedName>
</protein>
<keyword evidence="2" id="KW-1185">Reference proteome</keyword>
<dbReference type="HOGENOM" id="CLU_075818_1_0_7"/>
<dbReference type="PANTHER" id="PTHR34613:SF1">
    <property type="entry name" value="SLL6017 PROTEIN"/>
    <property type="match status" value="1"/>
</dbReference>
<evidence type="ECO:0008006" key="3">
    <source>
        <dbReference type="Google" id="ProtNLM"/>
    </source>
</evidence>
<sequence length="336" mass="37201">MEYGLRRALVREKHGRLASALGAVIASRPVGPLSGRMRRLLAMVSMRHEVLVDLFRNRPSLAAEILVEVLGVTLPTYSEARVASIDLTETTPAEYRADVVVLLLDADKPVRVIIVEVQLRKDDDKPFSWPAYLTVSRDQHRCQAGLLVVAPDPLVADWCAQPIEIGVPGFILRPPVLRRDSVPVVTDPAEAVRRPELGVLSAMAHGETEQGATIAGAVLPAIQGLDDERARFYYDLLYNSLNDAARRALEAMMKGYEYQSDFAKKYVAQGRDEGRIEGRIEEAVRALLSVLRTRGIAVPEAARERILAQKDPERLERWIEKAVTAAALTEVLDEPS</sequence>
<proteinExistence type="predicted"/>
<gene>
    <name evidence="1" type="ordered locus">sce0422</name>
</gene>
<dbReference type="AlphaFoldDB" id="A9GRE1"/>
<dbReference type="PANTHER" id="PTHR34613">
    <property type="entry name" value="SLL0800 PROTEIN"/>
    <property type="match status" value="1"/>
</dbReference>
<dbReference type="Proteomes" id="UP000002139">
    <property type="component" value="Chromosome"/>
</dbReference>
<reference evidence="1 2" key="1">
    <citation type="journal article" date="2007" name="Nat. Biotechnol.">
        <title>Complete genome sequence of the myxobacterium Sorangium cellulosum.</title>
        <authorList>
            <person name="Schneiker S."/>
            <person name="Perlova O."/>
            <person name="Kaiser O."/>
            <person name="Gerth K."/>
            <person name="Alici A."/>
            <person name="Altmeyer M.O."/>
            <person name="Bartels D."/>
            <person name="Bekel T."/>
            <person name="Beyer S."/>
            <person name="Bode E."/>
            <person name="Bode H.B."/>
            <person name="Bolten C.J."/>
            <person name="Choudhuri J.V."/>
            <person name="Doss S."/>
            <person name="Elnakady Y.A."/>
            <person name="Frank B."/>
            <person name="Gaigalat L."/>
            <person name="Goesmann A."/>
            <person name="Groeger C."/>
            <person name="Gross F."/>
            <person name="Jelsbak L."/>
            <person name="Jelsbak L."/>
            <person name="Kalinowski J."/>
            <person name="Kegler C."/>
            <person name="Knauber T."/>
            <person name="Konietzny S."/>
            <person name="Kopp M."/>
            <person name="Krause L."/>
            <person name="Krug D."/>
            <person name="Linke B."/>
            <person name="Mahmud T."/>
            <person name="Martinez-Arias R."/>
            <person name="McHardy A.C."/>
            <person name="Merai M."/>
            <person name="Meyer F."/>
            <person name="Mormann S."/>
            <person name="Munoz-Dorado J."/>
            <person name="Perez J."/>
            <person name="Pradella S."/>
            <person name="Rachid S."/>
            <person name="Raddatz G."/>
            <person name="Rosenau F."/>
            <person name="Rueckert C."/>
            <person name="Sasse F."/>
            <person name="Scharfe M."/>
            <person name="Schuster S.C."/>
            <person name="Suen G."/>
            <person name="Treuner-Lange A."/>
            <person name="Velicer G.J."/>
            <person name="Vorholter F.-J."/>
            <person name="Weissman K.J."/>
            <person name="Welch R.D."/>
            <person name="Wenzel S.C."/>
            <person name="Whitworth D.E."/>
            <person name="Wilhelm S."/>
            <person name="Wittmann C."/>
            <person name="Bloecker H."/>
            <person name="Puehler A."/>
            <person name="Mueller R."/>
        </authorList>
    </citation>
    <scope>NUCLEOTIDE SEQUENCE [LARGE SCALE GENOMIC DNA]</scope>
    <source>
        <strain evidence="2">So ce56</strain>
    </source>
</reference>
<name>A9GRE1_SORC5</name>
<organism evidence="1 2">
    <name type="scientific">Sorangium cellulosum (strain So ce56)</name>
    <name type="common">Polyangium cellulosum (strain So ce56)</name>
    <dbReference type="NCBI Taxonomy" id="448385"/>
    <lineage>
        <taxon>Bacteria</taxon>
        <taxon>Pseudomonadati</taxon>
        <taxon>Myxococcota</taxon>
        <taxon>Polyangia</taxon>
        <taxon>Polyangiales</taxon>
        <taxon>Polyangiaceae</taxon>
        <taxon>Sorangium</taxon>
    </lineage>
</organism>
<accession>A9GRE1</accession>
<dbReference type="EMBL" id="AM746676">
    <property type="protein sequence ID" value="CAN90579.1"/>
    <property type="molecule type" value="Genomic_DNA"/>
</dbReference>
<evidence type="ECO:0000313" key="1">
    <source>
        <dbReference type="EMBL" id="CAN90579.1"/>
    </source>
</evidence>
<dbReference type="eggNOG" id="COG1317">
    <property type="taxonomic scope" value="Bacteria"/>
</dbReference>
<dbReference type="BioCyc" id="SCEL448385:SCE_RS02220-MONOMER"/>
<evidence type="ECO:0000313" key="2">
    <source>
        <dbReference type="Proteomes" id="UP000002139"/>
    </source>
</evidence>